<name>A0A975BMX8_9BACT</name>
<dbReference type="Proteomes" id="UP000663722">
    <property type="component" value="Chromosome"/>
</dbReference>
<keyword evidence="1" id="KW-0812">Transmembrane</keyword>
<dbReference type="KEGG" id="dmm:dnm_045100"/>
<keyword evidence="1" id="KW-0472">Membrane</keyword>
<dbReference type="EMBL" id="CP061800">
    <property type="protein sequence ID" value="QTA88463.1"/>
    <property type="molecule type" value="Genomic_DNA"/>
</dbReference>
<sequence length="50" mass="5683">MLICYVSESTGKKDKKGKAYFPFLILLPCTFCRSISLNINEPADSEFEAY</sequence>
<feature type="transmembrane region" description="Helical" evidence="1">
    <location>
        <begin position="20"/>
        <end position="39"/>
    </location>
</feature>
<keyword evidence="3" id="KW-1185">Reference proteome</keyword>
<accession>A0A975BMX8</accession>
<evidence type="ECO:0000313" key="3">
    <source>
        <dbReference type="Proteomes" id="UP000663722"/>
    </source>
</evidence>
<evidence type="ECO:0000313" key="2">
    <source>
        <dbReference type="EMBL" id="QTA88463.1"/>
    </source>
</evidence>
<reference evidence="2" key="1">
    <citation type="journal article" date="2021" name="Microb. Physiol.">
        <title>Proteogenomic Insights into the Physiology of Marine, Sulfate-Reducing, Filamentous Desulfonema limicola and Desulfonema magnum.</title>
        <authorList>
            <person name="Schnaars V."/>
            <person name="Wohlbrand L."/>
            <person name="Scheve S."/>
            <person name="Hinrichs C."/>
            <person name="Reinhardt R."/>
            <person name="Rabus R."/>
        </authorList>
    </citation>
    <scope>NUCLEOTIDE SEQUENCE</scope>
    <source>
        <strain evidence="2">4be13</strain>
    </source>
</reference>
<organism evidence="2 3">
    <name type="scientific">Desulfonema magnum</name>
    <dbReference type="NCBI Taxonomy" id="45655"/>
    <lineage>
        <taxon>Bacteria</taxon>
        <taxon>Pseudomonadati</taxon>
        <taxon>Thermodesulfobacteriota</taxon>
        <taxon>Desulfobacteria</taxon>
        <taxon>Desulfobacterales</taxon>
        <taxon>Desulfococcaceae</taxon>
        <taxon>Desulfonema</taxon>
    </lineage>
</organism>
<dbReference type="AlphaFoldDB" id="A0A975BMX8"/>
<evidence type="ECO:0000256" key="1">
    <source>
        <dbReference type="SAM" id="Phobius"/>
    </source>
</evidence>
<protein>
    <submittedName>
        <fullName evidence="2">Uncharacterized protein</fullName>
    </submittedName>
</protein>
<keyword evidence="1" id="KW-1133">Transmembrane helix</keyword>
<proteinExistence type="predicted"/>
<gene>
    <name evidence="2" type="ORF">dnm_045100</name>
</gene>